<keyword evidence="4" id="KW-1185">Reference proteome</keyword>
<dbReference type="Proteomes" id="UP000030104">
    <property type="component" value="Unassembled WGS sequence"/>
</dbReference>
<dbReference type="PANTHER" id="PTHR48070:SF6">
    <property type="entry name" value="ESTERASE OVCA2"/>
    <property type="match status" value="1"/>
</dbReference>
<keyword evidence="1 3" id="KW-0378">Hydrolase</keyword>
<organism evidence="3 4">
    <name type="scientific">Penicillium italicum</name>
    <name type="common">Blue mold</name>
    <dbReference type="NCBI Taxonomy" id="40296"/>
    <lineage>
        <taxon>Eukaryota</taxon>
        <taxon>Fungi</taxon>
        <taxon>Dikarya</taxon>
        <taxon>Ascomycota</taxon>
        <taxon>Pezizomycotina</taxon>
        <taxon>Eurotiomycetes</taxon>
        <taxon>Eurotiomycetidae</taxon>
        <taxon>Eurotiales</taxon>
        <taxon>Aspergillaceae</taxon>
        <taxon>Penicillium</taxon>
    </lineage>
</organism>
<dbReference type="OMA" id="YSEAPFD"/>
<protein>
    <submittedName>
        <fullName evidence="3">Serine hydrolase FSH</fullName>
    </submittedName>
</protein>
<dbReference type="SUPFAM" id="SSF53474">
    <property type="entry name" value="alpha/beta-Hydrolases"/>
    <property type="match status" value="1"/>
</dbReference>
<dbReference type="OrthoDB" id="2094269at2759"/>
<name>A0A0A2L7K7_PENIT</name>
<sequence length="244" mass="27759">MPTNVHKILMLHGHGQSADIFKPKTRYLREVFRTLSNEIEFEFRYLSGVLPAYPDDKDITDKKVWGYGEPENDKINGLERSIQHILDTLDQNGPFSGIIGFSSGAAMTAIVTSMLEKRNANPTSDWSQRRHPQLLFAISLSGFKLENTCYKDFYSPKIVTPMLHAVGELDSTVSPEQTRSLAQQCSFPWLYNFFGGHYVPQYKEFLSFSQSLASFLREVLGLAEVVQEAWEDIDIVDAKLKPKE</sequence>
<dbReference type="GO" id="GO:0019748">
    <property type="term" value="P:secondary metabolic process"/>
    <property type="evidence" value="ECO:0007669"/>
    <property type="project" value="TreeGrafter"/>
</dbReference>
<feature type="domain" description="Serine hydrolase" evidence="2">
    <location>
        <begin position="5"/>
        <end position="206"/>
    </location>
</feature>
<dbReference type="STRING" id="40296.A0A0A2L7K7"/>
<dbReference type="HOGENOM" id="CLU_051938_2_2_1"/>
<dbReference type="GO" id="GO:0016787">
    <property type="term" value="F:hydrolase activity"/>
    <property type="evidence" value="ECO:0007669"/>
    <property type="project" value="UniProtKB-KW"/>
</dbReference>
<dbReference type="InterPro" id="IPR005645">
    <property type="entry name" value="FSH-like_dom"/>
</dbReference>
<dbReference type="PANTHER" id="PTHR48070">
    <property type="entry name" value="ESTERASE OVCA2"/>
    <property type="match status" value="1"/>
</dbReference>
<reference evidence="3 4" key="1">
    <citation type="journal article" date="2015" name="Mol. Plant Microbe Interact.">
        <title>Genome, transcriptome, and functional analyses of Penicillium expansum provide new insights into secondary metabolism and pathogenicity.</title>
        <authorList>
            <person name="Ballester A.R."/>
            <person name="Marcet-Houben M."/>
            <person name="Levin E."/>
            <person name="Sela N."/>
            <person name="Selma-Lazaro C."/>
            <person name="Carmona L."/>
            <person name="Wisniewski M."/>
            <person name="Droby S."/>
            <person name="Gonzalez-Candelas L."/>
            <person name="Gabaldon T."/>
        </authorList>
    </citation>
    <scope>NUCLEOTIDE SEQUENCE [LARGE SCALE GENOMIC DNA]</scope>
    <source>
        <strain evidence="3 4">PHI-1</strain>
    </source>
</reference>
<evidence type="ECO:0000313" key="4">
    <source>
        <dbReference type="Proteomes" id="UP000030104"/>
    </source>
</evidence>
<dbReference type="EMBL" id="JQGA01000514">
    <property type="protein sequence ID" value="KGO75153.1"/>
    <property type="molecule type" value="Genomic_DNA"/>
</dbReference>
<dbReference type="GO" id="GO:0072330">
    <property type="term" value="P:monocarboxylic acid biosynthetic process"/>
    <property type="evidence" value="ECO:0007669"/>
    <property type="project" value="UniProtKB-ARBA"/>
</dbReference>
<dbReference type="PhylomeDB" id="A0A0A2L7K7"/>
<dbReference type="GO" id="GO:0017000">
    <property type="term" value="P:antibiotic biosynthetic process"/>
    <property type="evidence" value="ECO:0007669"/>
    <property type="project" value="UniProtKB-ARBA"/>
</dbReference>
<dbReference type="InterPro" id="IPR029058">
    <property type="entry name" value="AB_hydrolase_fold"/>
</dbReference>
<proteinExistence type="predicted"/>
<accession>A0A0A2L7K7</accession>
<dbReference type="GO" id="GO:0005634">
    <property type="term" value="C:nucleus"/>
    <property type="evidence" value="ECO:0007669"/>
    <property type="project" value="TreeGrafter"/>
</dbReference>
<dbReference type="InterPro" id="IPR050593">
    <property type="entry name" value="LovG"/>
</dbReference>
<gene>
    <name evidence="3" type="ORF">PITC_058230</name>
</gene>
<dbReference type="Gene3D" id="3.40.50.1820">
    <property type="entry name" value="alpha/beta hydrolase"/>
    <property type="match status" value="1"/>
</dbReference>
<dbReference type="GO" id="GO:0005737">
    <property type="term" value="C:cytoplasm"/>
    <property type="evidence" value="ECO:0007669"/>
    <property type="project" value="TreeGrafter"/>
</dbReference>
<dbReference type="AlphaFoldDB" id="A0A0A2L7K7"/>
<dbReference type="Pfam" id="PF03959">
    <property type="entry name" value="FSH1"/>
    <property type="match status" value="1"/>
</dbReference>
<evidence type="ECO:0000259" key="2">
    <source>
        <dbReference type="Pfam" id="PF03959"/>
    </source>
</evidence>
<evidence type="ECO:0000256" key="1">
    <source>
        <dbReference type="ARBA" id="ARBA00022801"/>
    </source>
</evidence>
<comment type="caution">
    <text evidence="3">The sequence shown here is derived from an EMBL/GenBank/DDBJ whole genome shotgun (WGS) entry which is preliminary data.</text>
</comment>
<evidence type="ECO:0000313" key="3">
    <source>
        <dbReference type="EMBL" id="KGO75153.1"/>
    </source>
</evidence>